<accession>A0AAV4JHE5</accession>
<reference evidence="2 3" key="1">
    <citation type="journal article" date="2021" name="Elife">
        <title>Chloroplast acquisition without the gene transfer in kleptoplastic sea slugs, Plakobranchus ocellatus.</title>
        <authorList>
            <person name="Maeda T."/>
            <person name="Takahashi S."/>
            <person name="Yoshida T."/>
            <person name="Shimamura S."/>
            <person name="Takaki Y."/>
            <person name="Nagai Y."/>
            <person name="Toyoda A."/>
            <person name="Suzuki Y."/>
            <person name="Arimoto A."/>
            <person name="Ishii H."/>
            <person name="Satoh N."/>
            <person name="Nishiyama T."/>
            <person name="Hasebe M."/>
            <person name="Maruyama T."/>
            <person name="Minagawa J."/>
            <person name="Obokata J."/>
            <person name="Shigenobu S."/>
        </authorList>
    </citation>
    <scope>NUCLEOTIDE SEQUENCE [LARGE SCALE GENOMIC DNA]</scope>
</reference>
<evidence type="ECO:0000256" key="1">
    <source>
        <dbReference type="ARBA" id="ARBA00022536"/>
    </source>
</evidence>
<dbReference type="Gene3D" id="2.170.300.10">
    <property type="entry name" value="Tie2 ligand-binding domain superfamily"/>
    <property type="match status" value="1"/>
</dbReference>
<keyword evidence="3" id="KW-1185">Reference proteome</keyword>
<dbReference type="PANTHER" id="PTHR24043">
    <property type="entry name" value="SCAVENGER RECEPTOR CLASS F"/>
    <property type="match status" value="1"/>
</dbReference>
<keyword evidence="1" id="KW-0245">EGF-like domain</keyword>
<dbReference type="PANTHER" id="PTHR24043:SF8">
    <property type="entry name" value="EGF-LIKE DOMAIN-CONTAINING PROTEIN"/>
    <property type="match status" value="1"/>
</dbReference>
<gene>
    <name evidence="2" type="ORF">ElyMa_006926400</name>
</gene>
<protein>
    <submittedName>
        <fullName evidence="2">Multiple epidermal growth factor-like domains 6</fullName>
    </submittedName>
</protein>
<name>A0AAV4JHE5_9GAST</name>
<organism evidence="2 3">
    <name type="scientific">Elysia marginata</name>
    <dbReference type="NCBI Taxonomy" id="1093978"/>
    <lineage>
        <taxon>Eukaryota</taxon>
        <taxon>Metazoa</taxon>
        <taxon>Spiralia</taxon>
        <taxon>Lophotrochozoa</taxon>
        <taxon>Mollusca</taxon>
        <taxon>Gastropoda</taxon>
        <taxon>Heterobranchia</taxon>
        <taxon>Euthyneura</taxon>
        <taxon>Panpulmonata</taxon>
        <taxon>Sacoglossa</taxon>
        <taxon>Placobranchoidea</taxon>
        <taxon>Plakobranchidae</taxon>
        <taxon>Elysia</taxon>
    </lineage>
</organism>
<evidence type="ECO:0000313" key="2">
    <source>
        <dbReference type="EMBL" id="GFS21504.1"/>
    </source>
</evidence>
<comment type="caution">
    <text evidence="2">The sequence shown here is derived from an EMBL/GenBank/DDBJ whole genome shotgun (WGS) entry which is preliminary data.</text>
</comment>
<dbReference type="EMBL" id="BMAT01013857">
    <property type="protein sequence ID" value="GFS21504.1"/>
    <property type="molecule type" value="Genomic_DNA"/>
</dbReference>
<feature type="non-terminal residue" evidence="2">
    <location>
        <position position="1"/>
    </location>
</feature>
<dbReference type="AlphaFoldDB" id="A0AAV4JHE5"/>
<dbReference type="InterPro" id="IPR042635">
    <property type="entry name" value="MEGF10/SREC1/2-like"/>
</dbReference>
<dbReference type="Proteomes" id="UP000762676">
    <property type="component" value="Unassembled WGS sequence"/>
</dbReference>
<evidence type="ECO:0000313" key="3">
    <source>
        <dbReference type="Proteomes" id="UP000762676"/>
    </source>
</evidence>
<dbReference type="GO" id="GO:0005044">
    <property type="term" value="F:scavenger receptor activity"/>
    <property type="evidence" value="ECO:0007669"/>
    <property type="project" value="InterPro"/>
</dbReference>
<sequence length="357" mass="40006">AVRCIRQTTCRFRVSNTLLGELCRGAHKTLTVQYTCERQCPFDYFGTRCANVCSEHCEKPNNLSTCHVITGACPDGCVAGYKGDNCDMHCENERYGPGCTSRCSHFCERNSSLSTCNASTGSCFLGCLPGYNGDNCDLMCSNETYGYNCTNDCSPNCKYGKGRICDLVNGTCFYSCINGYTGLKCDIKVCSNETYGYNCTNDCSPNCKYGKGRICDLVNGTCFYSCINGYTGLKCDFKVQTATMEKAASVIMRTEHAFIVVKMGIQDLSVTSKLQRKSDKRKSYGGRRGRPRYQMYDDTKEEIVNELYTNIKLALGRVTCKREVFRRHVGPRQAERKQPHHITIPNINCTFCRKEAF</sequence>
<proteinExistence type="predicted"/>